<dbReference type="Proteomes" id="UP000830454">
    <property type="component" value="Chromosome"/>
</dbReference>
<evidence type="ECO:0000313" key="15">
    <source>
        <dbReference type="Proteomes" id="UP000830454"/>
    </source>
</evidence>
<organism evidence="14 15">
    <name type="scientific">Flavobacterium sediminilitoris</name>
    <dbReference type="NCBI Taxonomy" id="2024526"/>
    <lineage>
        <taxon>Bacteria</taxon>
        <taxon>Pseudomonadati</taxon>
        <taxon>Bacteroidota</taxon>
        <taxon>Flavobacteriia</taxon>
        <taxon>Flavobacteriales</taxon>
        <taxon>Flavobacteriaceae</taxon>
        <taxon>Flavobacterium</taxon>
    </lineage>
</organism>
<evidence type="ECO:0000256" key="7">
    <source>
        <dbReference type="ARBA" id="ARBA00023136"/>
    </source>
</evidence>
<evidence type="ECO:0000256" key="12">
    <source>
        <dbReference type="ARBA" id="ARBA00025324"/>
    </source>
</evidence>
<evidence type="ECO:0000256" key="11">
    <source>
        <dbReference type="ARBA" id="ARBA00023667"/>
    </source>
</evidence>
<keyword evidence="15" id="KW-1185">Reference proteome</keyword>
<proteinExistence type="inferred from homology"/>
<accession>A0ABY4HJX9</accession>
<evidence type="ECO:0000256" key="2">
    <source>
        <dbReference type="ARBA" id="ARBA00022475"/>
    </source>
</evidence>
<reference evidence="14" key="2">
    <citation type="submission" date="2022-04" db="EMBL/GenBank/DDBJ databases">
        <title>Complete Genome Sequence of Flavobacterium sediminilitoris YSM-43, Isolated from a Tidal Sediment.</title>
        <authorList>
            <person name="Lee P.A."/>
        </authorList>
    </citation>
    <scope>NUCLEOTIDE SEQUENCE</scope>
    <source>
        <strain evidence="14">YSM-43</strain>
    </source>
</reference>
<keyword evidence="3" id="KW-0808">Transferase</keyword>
<evidence type="ECO:0000256" key="5">
    <source>
        <dbReference type="ARBA" id="ARBA00022729"/>
    </source>
</evidence>
<evidence type="ECO:0000256" key="1">
    <source>
        <dbReference type="ARBA" id="ARBA00004162"/>
    </source>
</evidence>
<evidence type="ECO:0000256" key="13">
    <source>
        <dbReference type="SAM" id="Phobius"/>
    </source>
</evidence>
<comment type="function">
    <text evidence="12">Catalyzes the acylation of glycosyl-4,4'-diaponeurosporenoate, i.e. the esterification of glucose at the C6'' position with the carboxyl group of the C(15) fatty acid 12-methyltetradecanoic acid, to yield staphyloxanthin. This is the last step in the biosynthesis of this orange pigment, present in most staphylococci strains.</text>
</comment>
<protein>
    <recommendedName>
        <fullName evidence="11">Glycosyl-4,4'-diaponeurosporenoate acyltransferase</fullName>
    </recommendedName>
</protein>
<evidence type="ECO:0000256" key="8">
    <source>
        <dbReference type="ARBA" id="ARBA00023315"/>
    </source>
</evidence>
<feature type="transmembrane region" description="Helical" evidence="13">
    <location>
        <begin position="6"/>
        <end position="26"/>
    </location>
</feature>
<comment type="pathway">
    <text evidence="9">Carotenoid biosynthesis; staphyloxanthin biosynthesis; staphyloxanthin from farnesyl diphosphate: step 5/5.</text>
</comment>
<dbReference type="RefSeq" id="WP_246915752.1">
    <property type="nucleotide sequence ID" value="NZ_CP090145.1"/>
</dbReference>
<evidence type="ECO:0000256" key="6">
    <source>
        <dbReference type="ARBA" id="ARBA00022989"/>
    </source>
</evidence>
<keyword evidence="8" id="KW-0012">Acyltransferase</keyword>
<name>A0ABY4HJX9_9FLAO</name>
<comment type="subcellular location">
    <subcellularLocation>
        <location evidence="1">Cell membrane</location>
        <topology evidence="1">Single-pass membrane protein</topology>
    </subcellularLocation>
</comment>
<feature type="transmembrane region" description="Helical" evidence="13">
    <location>
        <begin position="82"/>
        <end position="102"/>
    </location>
</feature>
<reference evidence="14" key="1">
    <citation type="submission" date="2021-12" db="EMBL/GenBank/DDBJ databases">
        <authorList>
            <person name="Cha I.-T."/>
            <person name="Lee K.-E."/>
            <person name="Park S.-J."/>
        </authorList>
    </citation>
    <scope>NUCLEOTIDE SEQUENCE</scope>
    <source>
        <strain evidence="14">YSM-43</strain>
    </source>
</reference>
<comment type="similarity">
    <text evidence="10">Belongs to the acyltransferase CrtO family.</text>
</comment>
<dbReference type="InterPro" id="IPR044021">
    <property type="entry name" value="CrtO"/>
</dbReference>
<keyword evidence="4 13" id="KW-0812">Transmembrane</keyword>
<evidence type="ECO:0000313" key="14">
    <source>
        <dbReference type="EMBL" id="UOX32988.1"/>
    </source>
</evidence>
<keyword evidence="6 13" id="KW-1133">Transmembrane helix</keyword>
<keyword evidence="2" id="KW-1003">Cell membrane</keyword>
<keyword evidence="5" id="KW-0732">Signal</keyword>
<evidence type="ECO:0000256" key="3">
    <source>
        <dbReference type="ARBA" id="ARBA00022679"/>
    </source>
</evidence>
<evidence type="ECO:0000256" key="9">
    <source>
        <dbReference type="ARBA" id="ARBA00023588"/>
    </source>
</evidence>
<keyword evidence="7 13" id="KW-0472">Membrane</keyword>
<dbReference type="EMBL" id="CP090145">
    <property type="protein sequence ID" value="UOX32988.1"/>
    <property type="molecule type" value="Genomic_DNA"/>
</dbReference>
<dbReference type="Pfam" id="PF18927">
    <property type="entry name" value="CrtO"/>
    <property type="match status" value="1"/>
</dbReference>
<sequence length="157" mass="18713">MIKYLTFGVSVSFISWIIGMIFNGIIMKTEYYKKISNLNFIENKNIGIEYFKWIVKNTFFKFFNQKIKLTNKTELVEIRKEMTIAEISHLIGFIFVTVIAIYKSISHNYLFGLTIMFVNILMNLYPSLLQQENKRRIDKLIKRKKNTILHLRDETPN</sequence>
<evidence type="ECO:0000256" key="10">
    <source>
        <dbReference type="ARBA" id="ARBA00023603"/>
    </source>
</evidence>
<feature type="transmembrane region" description="Helical" evidence="13">
    <location>
        <begin position="108"/>
        <end position="129"/>
    </location>
</feature>
<gene>
    <name evidence="14" type="ORF">LXD69_13190</name>
</gene>
<evidence type="ECO:0000256" key="4">
    <source>
        <dbReference type="ARBA" id="ARBA00022692"/>
    </source>
</evidence>